<evidence type="ECO:0000313" key="2">
    <source>
        <dbReference type="EMBL" id="KAF9068473.1"/>
    </source>
</evidence>
<gene>
    <name evidence="2" type="ORF">BDP27DRAFT_1448345</name>
</gene>
<reference evidence="2" key="1">
    <citation type="submission" date="2020-11" db="EMBL/GenBank/DDBJ databases">
        <authorList>
            <consortium name="DOE Joint Genome Institute"/>
            <person name="Ahrendt S."/>
            <person name="Riley R."/>
            <person name="Andreopoulos W."/>
            <person name="Labutti K."/>
            <person name="Pangilinan J."/>
            <person name="Ruiz-Duenas F.J."/>
            <person name="Barrasa J.M."/>
            <person name="Sanchez-Garcia M."/>
            <person name="Camarero S."/>
            <person name="Miyauchi S."/>
            <person name="Serrano A."/>
            <person name="Linde D."/>
            <person name="Babiker R."/>
            <person name="Drula E."/>
            <person name="Ayuso-Fernandez I."/>
            <person name="Pacheco R."/>
            <person name="Padilla G."/>
            <person name="Ferreira P."/>
            <person name="Barriuso J."/>
            <person name="Kellner H."/>
            <person name="Castanera R."/>
            <person name="Alfaro M."/>
            <person name="Ramirez L."/>
            <person name="Pisabarro A.G."/>
            <person name="Kuo A."/>
            <person name="Tritt A."/>
            <person name="Lipzen A."/>
            <person name="He G."/>
            <person name="Yan M."/>
            <person name="Ng V."/>
            <person name="Cullen D."/>
            <person name="Martin F."/>
            <person name="Rosso M.-N."/>
            <person name="Henrissat B."/>
            <person name="Hibbett D."/>
            <person name="Martinez A.T."/>
            <person name="Grigoriev I.V."/>
        </authorList>
    </citation>
    <scope>NUCLEOTIDE SEQUENCE</scope>
    <source>
        <strain evidence="2">AH 40177</strain>
    </source>
</reference>
<feature type="region of interest" description="Disordered" evidence="1">
    <location>
        <begin position="262"/>
        <end position="326"/>
    </location>
</feature>
<feature type="compositionally biased region" description="Low complexity" evidence="1">
    <location>
        <begin position="32"/>
        <end position="43"/>
    </location>
</feature>
<name>A0A9P5PS94_9AGAR</name>
<comment type="caution">
    <text evidence="2">The sequence shown here is derived from an EMBL/GenBank/DDBJ whole genome shotgun (WGS) entry which is preliminary data.</text>
</comment>
<dbReference type="Proteomes" id="UP000772434">
    <property type="component" value="Unassembled WGS sequence"/>
</dbReference>
<feature type="region of interest" description="Disordered" evidence="1">
    <location>
        <begin position="23"/>
        <end position="54"/>
    </location>
</feature>
<dbReference type="AlphaFoldDB" id="A0A9P5PS94"/>
<protein>
    <submittedName>
        <fullName evidence="2">Uncharacterized protein</fullName>
    </submittedName>
</protein>
<organism evidence="2 3">
    <name type="scientific">Rhodocollybia butyracea</name>
    <dbReference type="NCBI Taxonomy" id="206335"/>
    <lineage>
        <taxon>Eukaryota</taxon>
        <taxon>Fungi</taxon>
        <taxon>Dikarya</taxon>
        <taxon>Basidiomycota</taxon>
        <taxon>Agaricomycotina</taxon>
        <taxon>Agaricomycetes</taxon>
        <taxon>Agaricomycetidae</taxon>
        <taxon>Agaricales</taxon>
        <taxon>Marasmiineae</taxon>
        <taxon>Omphalotaceae</taxon>
        <taxon>Rhodocollybia</taxon>
    </lineage>
</organism>
<accession>A0A9P5PS94</accession>
<dbReference type="EMBL" id="JADNRY010000060">
    <property type="protein sequence ID" value="KAF9068473.1"/>
    <property type="molecule type" value="Genomic_DNA"/>
</dbReference>
<evidence type="ECO:0000313" key="3">
    <source>
        <dbReference type="Proteomes" id="UP000772434"/>
    </source>
</evidence>
<sequence length="326" mass="35154">MRSVVSYDDITLPYETTSAIIQETSKMTSAGTSNSATTPSTKSSSKKRVPWPRQRLEKRTCAQVPFMVQYPAASCKEAKEIQHAVNGNTEEETPQDFDSKPIDFHTFVPAHDATLSAAPQIVESSGPDPLSQYASPGQVTSQAETFQRGMESSFSSGYWTGVFHMKGTGAAHDAALAAAPPLAGGTPAPPHYTVSLSPGQMVSQADAFQRGMDSSFWSGYWTAVFHYQGQLKGTGTVSRSADINHGGDGDGEVQVEAEPELEPEHAEVQVEDENETLEETRAILDIGDGRDEDEDEDADHELDEDEDHEDGGVPSGPNTDLVSTQR</sequence>
<proteinExistence type="predicted"/>
<feature type="compositionally biased region" description="Polar residues" evidence="1">
    <location>
        <begin position="316"/>
        <end position="326"/>
    </location>
</feature>
<keyword evidence="3" id="KW-1185">Reference proteome</keyword>
<feature type="compositionally biased region" description="Acidic residues" evidence="1">
    <location>
        <begin position="290"/>
        <end position="309"/>
    </location>
</feature>
<evidence type="ECO:0000256" key="1">
    <source>
        <dbReference type="SAM" id="MobiDB-lite"/>
    </source>
</evidence>
<dbReference type="OrthoDB" id="197400at2759"/>